<dbReference type="Proteomes" id="UP001597419">
    <property type="component" value="Unassembled WGS sequence"/>
</dbReference>
<comment type="caution">
    <text evidence="1">The sequence shown here is derived from an EMBL/GenBank/DDBJ whole genome shotgun (WGS) entry which is preliminary data.</text>
</comment>
<dbReference type="RefSeq" id="WP_345387594.1">
    <property type="nucleotide sequence ID" value="NZ_BAABHG010000002.1"/>
</dbReference>
<sequence>MTGPVPLRELVTLAKAMVVQTSTSGRPAGADETAATIAALLTSEPRNESEVLTILAVIIGDALADPFRETTANRWRPLLPAWVQPQLIGATVTRLRAAGLLVTTGRYARCTDTRGRNGGKPQPIYCLDVAALSEQRAAAS</sequence>
<organism evidence="1 2">
    <name type="scientific">Amycolatopsis samaneae</name>
    <dbReference type="NCBI Taxonomy" id="664691"/>
    <lineage>
        <taxon>Bacteria</taxon>
        <taxon>Bacillati</taxon>
        <taxon>Actinomycetota</taxon>
        <taxon>Actinomycetes</taxon>
        <taxon>Pseudonocardiales</taxon>
        <taxon>Pseudonocardiaceae</taxon>
        <taxon>Amycolatopsis</taxon>
    </lineage>
</organism>
<name>A0ABW5GAZ8_9PSEU</name>
<proteinExistence type="predicted"/>
<evidence type="ECO:0000313" key="2">
    <source>
        <dbReference type="Proteomes" id="UP001597419"/>
    </source>
</evidence>
<reference evidence="2" key="1">
    <citation type="journal article" date="2019" name="Int. J. Syst. Evol. Microbiol.">
        <title>The Global Catalogue of Microorganisms (GCM) 10K type strain sequencing project: providing services to taxonomists for standard genome sequencing and annotation.</title>
        <authorList>
            <consortium name="The Broad Institute Genomics Platform"/>
            <consortium name="The Broad Institute Genome Sequencing Center for Infectious Disease"/>
            <person name="Wu L."/>
            <person name="Ma J."/>
        </authorList>
    </citation>
    <scope>NUCLEOTIDE SEQUENCE [LARGE SCALE GENOMIC DNA]</scope>
    <source>
        <strain evidence="2">CGMCC 4.7643</strain>
    </source>
</reference>
<gene>
    <name evidence="1" type="ORF">ACFSYJ_08620</name>
</gene>
<protein>
    <submittedName>
        <fullName evidence="1">Uncharacterized protein</fullName>
    </submittedName>
</protein>
<keyword evidence="2" id="KW-1185">Reference proteome</keyword>
<evidence type="ECO:0000313" key="1">
    <source>
        <dbReference type="EMBL" id="MFD2458661.1"/>
    </source>
</evidence>
<accession>A0ABW5GAZ8</accession>
<dbReference type="EMBL" id="JBHUKU010000004">
    <property type="protein sequence ID" value="MFD2458661.1"/>
    <property type="molecule type" value="Genomic_DNA"/>
</dbReference>